<evidence type="ECO:0000313" key="1">
    <source>
        <dbReference type="EMBL" id="RRV08923.1"/>
    </source>
</evidence>
<dbReference type="AlphaFoldDB" id="A0A3R8V5G7"/>
<proteinExistence type="predicted"/>
<gene>
    <name evidence="1" type="ORF">EGJ28_16125</name>
</gene>
<reference evidence="1 2" key="1">
    <citation type="submission" date="2018-10" db="EMBL/GenBank/DDBJ databases">
        <title>Transmission dynamics of multidrug resistant bacteria on intensive care unit surfaces.</title>
        <authorList>
            <person name="D'Souza A.W."/>
            <person name="Potter R.F."/>
            <person name="Wallace M."/>
            <person name="Shupe A."/>
            <person name="Patel S."/>
            <person name="Sun S."/>
            <person name="Gul D."/>
            <person name="Kwon J.H."/>
            <person name="Andleeb S."/>
            <person name="Burnham C.-A.D."/>
            <person name="Dantas G."/>
        </authorList>
    </citation>
    <scope>NUCLEOTIDE SEQUENCE [LARGE SCALE GENOMIC DNA]</scope>
    <source>
        <strain evidence="1 2">PX_177</strain>
    </source>
</reference>
<protein>
    <submittedName>
        <fullName evidence="1">TetR family transcriptional regulator</fullName>
    </submittedName>
</protein>
<evidence type="ECO:0000313" key="2">
    <source>
        <dbReference type="Proteomes" id="UP000276506"/>
    </source>
</evidence>
<accession>A0A3R8V5G7</accession>
<sequence>MVGAVYHHFQSKEGVVAALFFPGLV</sequence>
<comment type="caution">
    <text evidence="1">The sequence shown here is derived from an EMBL/GenBank/DDBJ whole genome shotgun (WGS) entry which is preliminary data.</text>
</comment>
<name>A0A3R8V5G7_9GAMM</name>
<organism evidence="1 2">
    <name type="scientific">Stutzerimonas xanthomarina</name>
    <dbReference type="NCBI Taxonomy" id="271420"/>
    <lineage>
        <taxon>Bacteria</taxon>
        <taxon>Pseudomonadati</taxon>
        <taxon>Pseudomonadota</taxon>
        <taxon>Gammaproteobacteria</taxon>
        <taxon>Pseudomonadales</taxon>
        <taxon>Pseudomonadaceae</taxon>
        <taxon>Stutzerimonas</taxon>
    </lineage>
</organism>
<dbReference type="EMBL" id="RHQL01000010">
    <property type="protein sequence ID" value="RRV08923.1"/>
    <property type="molecule type" value="Genomic_DNA"/>
</dbReference>
<dbReference type="Proteomes" id="UP000276506">
    <property type="component" value="Unassembled WGS sequence"/>
</dbReference>